<evidence type="ECO:0000313" key="1">
    <source>
        <dbReference type="EMBL" id="VFQ93081.1"/>
    </source>
</evidence>
<proteinExistence type="predicted"/>
<evidence type="ECO:0000313" key="2">
    <source>
        <dbReference type="Proteomes" id="UP000595140"/>
    </source>
</evidence>
<dbReference type="Proteomes" id="UP000595140">
    <property type="component" value="Unassembled WGS sequence"/>
</dbReference>
<gene>
    <name evidence="1" type="ORF">CCAM_LOCUS34857</name>
</gene>
<accession>A0A484MVY3</accession>
<organism evidence="1 2">
    <name type="scientific">Cuscuta campestris</name>
    <dbReference type="NCBI Taxonomy" id="132261"/>
    <lineage>
        <taxon>Eukaryota</taxon>
        <taxon>Viridiplantae</taxon>
        <taxon>Streptophyta</taxon>
        <taxon>Embryophyta</taxon>
        <taxon>Tracheophyta</taxon>
        <taxon>Spermatophyta</taxon>
        <taxon>Magnoliopsida</taxon>
        <taxon>eudicotyledons</taxon>
        <taxon>Gunneridae</taxon>
        <taxon>Pentapetalae</taxon>
        <taxon>asterids</taxon>
        <taxon>lamiids</taxon>
        <taxon>Solanales</taxon>
        <taxon>Convolvulaceae</taxon>
        <taxon>Cuscuteae</taxon>
        <taxon>Cuscuta</taxon>
        <taxon>Cuscuta subgen. Grammica</taxon>
        <taxon>Cuscuta sect. Cleistogrammica</taxon>
    </lineage>
</organism>
<sequence length="138" mass="15283">MHQDCVHLDPNIVASLGLSVCVCWDDIYVKLNEQGRIEPYLGGAALGYTWKRPQSYPSPLTSYLVKDTPGRVFVFDLGNSLSTFKEGQVPLVWSDSTPVLAWRPKVSSHGGAACPLPYFIYLSHGSAVKPIMSIWTLR</sequence>
<reference evidence="1 2" key="1">
    <citation type="submission" date="2018-04" db="EMBL/GenBank/DDBJ databases">
        <authorList>
            <person name="Vogel A."/>
        </authorList>
    </citation>
    <scope>NUCLEOTIDE SEQUENCE [LARGE SCALE GENOMIC DNA]</scope>
</reference>
<dbReference type="AlphaFoldDB" id="A0A484MVY3"/>
<keyword evidence="2" id="KW-1185">Reference proteome</keyword>
<dbReference type="EMBL" id="OOIL02004794">
    <property type="protein sequence ID" value="VFQ93081.1"/>
    <property type="molecule type" value="Genomic_DNA"/>
</dbReference>
<name>A0A484MVY3_9ASTE</name>
<protein>
    <submittedName>
        <fullName evidence="1">Uncharacterized protein</fullName>
    </submittedName>
</protein>